<dbReference type="Gene3D" id="1.50.10.10">
    <property type="match status" value="1"/>
</dbReference>
<evidence type="ECO:0000313" key="2">
    <source>
        <dbReference type="Proteomes" id="UP000029453"/>
    </source>
</evidence>
<dbReference type="InterPro" id="IPR012341">
    <property type="entry name" value="6hp_glycosidase-like_sf"/>
</dbReference>
<name>M9LEY2_PAEPP</name>
<dbReference type="SUPFAM" id="SSF48208">
    <property type="entry name" value="Six-hairpin glycosidases"/>
    <property type="match status" value="1"/>
</dbReference>
<dbReference type="PANTHER" id="PTHR31047:SF0">
    <property type="entry name" value="MEIOTICALLY UP-REGULATED GENE 157 PROTEIN"/>
    <property type="match status" value="1"/>
</dbReference>
<gene>
    <name evidence="1" type="ORF">PPOP_0017</name>
</gene>
<dbReference type="Pfam" id="PF06824">
    <property type="entry name" value="Glyco_hydro_125"/>
    <property type="match status" value="1"/>
</dbReference>
<evidence type="ECO:0000313" key="1">
    <source>
        <dbReference type="EMBL" id="GAC40690.1"/>
    </source>
</evidence>
<organism evidence="1 2">
    <name type="scientific">Paenibacillus popilliae ATCC 14706</name>
    <dbReference type="NCBI Taxonomy" id="1212764"/>
    <lineage>
        <taxon>Bacteria</taxon>
        <taxon>Bacillati</taxon>
        <taxon>Bacillota</taxon>
        <taxon>Bacilli</taxon>
        <taxon>Bacillales</taxon>
        <taxon>Paenibacillaceae</taxon>
        <taxon>Paenibacillus</taxon>
    </lineage>
</organism>
<dbReference type="Proteomes" id="UP000029453">
    <property type="component" value="Unassembled WGS sequence"/>
</dbReference>
<comment type="caution">
    <text evidence="1">The sequence shown here is derived from an EMBL/GenBank/DDBJ whole genome shotgun (WGS) entry which is preliminary data.</text>
</comment>
<dbReference type="PANTHER" id="PTHR31047">
    <property type="entry name" value="MEIOTICALLY UP-REGULATED GENE 157 PROTEIN"/>
    <property type="match status" value="1"/>
</dbReference>
<dbReference type="GO" id="GO:0005975">
    <property type="term" value="P:carbohydrate metabolic process"/>
    <property type="evidence" value="ECO:0007669"/>
    <property type="project" value="InterPro"/>
</dbReference>
<dbReference type="InterPro" id="IPR008313">
    <property type="entry name" value="GH125"/>
</dbReference>
<accession>M9LEY2</accession>
<protein>
    <submittedName>
        <fullName evidence="1">Uncharacterized conserved protein</fullName>
    </submittedName>
</protein>
<dbReference type="SMART" id="SM01149">
    <property type="entry name" value="DUF1237"/>
    <property type="match status" value="1"/>
</dbReference>
<reference evidence="1 2" key="1">
    <citation type="submission" date="2012-10" db="EMBL/GenBank/DDBJ databases">
        <title>Draft Genome Sequence of Paenibacillus popilliae ATCC 14706T.</title>
        <authorList>
            <person name="Iiyama K."/>
            <person name="Mori K."/>
            <person name="Mon H."/>
            <person name="Chieda Y."/>
            <person name="Lee J.M."/>
            <person name="Kusakabe T."/>
            <person name="Tashiro K."/>
            <person name="Asano S."/>
            <person name="Yasunaga-Aoki C."/>
            <person name="Shimizu S."/>
        </authorList>
    </citation>
    <scope>NUCLEOTIDE SEQUENCE [LARGE SCALE GENOMIC DNA]</scope>
    <source>
        <strain evidence="1 2">ATCC 14706</strain>
    </source>
</reference>
<dbReference type="EMBL" id="BALG01000001">
    <property type="protein sequence ID" value="GAC40690.1"/>
    <property type="molecule type" value="Genomic_DNA"/>
</dbReference>
<dbReference type="AlphaFoldDB" id="M9LEY2"/>
<dbReference type="InterPro" id="IPR008928">
    <property type="entry name" value="6-hairpin_glycosidase_sf"/>
</dbReference>
<keyword evidence="2" id="KW-1185">Reference proteome</keyword>
<proteinExistence type="predicted"/>
<sequence length="143" mass="16394">MCENCPDIDTLRNDGLGMPVNYTGMTWSGFRPSDDACDFHYNIPSNMFAVVSLRQMQEIAKYGFRDEAFVKEMHKLEKEMEHGIQLYGTCNHPTYGKMYVYETDGFGNFCLMDDAGTPSLCRFRISAIRAQKIRSTRIRAASF</sequence>